<feature type="binding site" evidence="5">
    <location>
        <position position="128"/>
    </location>
    <ligand>
        <name>ATP</name>
        <dbReference type="ChEBI" id="CHEBI:30616"/>
    </ligand>
</feature>
<evidence type="ECO:0000256" key="5">
    <source>
        <dbReference type="PROSITE-ProRule" id="PRU10141"/>
    </source>
</evidence>
<keyword evidence="1" id="KW-0808">Transferase</keyword>
<feature type="region of interest" description="Disordered" evidence="6">
    <location>
        <begin position="469"/>
        <end position="510"/>
    </location>
</feature>
<dbReference type="InterPro" id="IPR011009">
    <property type="entry name" value="Kinase-like_dom_sf"/>
</dbReference>
<feature type="region of interest" description="Disordered" evidence="6">
    <location>
        <begin position="524"/>
        <end position="553"/>
    </location>
</feature>
<dbReference type="SMART" id="SM00220">
    <property type="entry name" value="S_TKc"/>
    <property type="match status" value="1"/>
</dbReference>
<feature type="region of interest" description="Disordered" evidence="6">
    <location>
        <begin position="425"/>
        <end position="449"/>
    </location>
</feature>
<keyword evidence="9" id="KW-1185">Reference proteome</keyword>
<sequence length="780" mass="86003">MPAQDSRVTFQVADARPQFSIPEPHYQLYKPHSKPSIDAYFYKWPPIIRGNGYSLASPPTPPRGPIHRSKSVSSTLNRATEGKDETRSNTRNLKGKSPATAGELIGKGSHGKVYLAFNATSGEIMAVKQVERPLTKSDRMKSDLVKIVDTLREEREHMKNLEHPNIVQYLGFEENEATVNIFLEYVSGGSIGGCLKTHGPFKDDVTRYFTAQILEGLSYLHANGIVHRDLKGDNILVEDSGVCKISDFGISKKLAESDRAFSFKGTSYWMAPETLRTGGSGQGYDMKVDVWSVGCIVFEMWTAKRPWLDENIMSVLMKLSEAKAIPPLPDDCNLSPLALHFRSECFKLNPEERPSATLLLGHPYLDLPTNWSFPGMSDMGYKSLRPHPPSRKPRGGDESPVSATGTGASDIAKMHSRIMDVNVSGPDEAPASPALTMNSTISRSGVRPLPPTPIPSIWKLPRPSTPPLVTITPVGPRKPRSLGRSNSVAGGRGSSSSLLSEPGDPPVIRRAGTQCNRQLRSLVLHGSKQSQAQDISRDFQKAETISDDGKPSLLQPYTYVPPALPEKTLTTAYSTHLLPQVKFIEPVARYPAEHIQLKGHNSITQTSLPSQRDARALPSFSRRESIPSGSPNSRGQTTLTFSDSDSAGGSMWQKPPPNVHHRRSKLSGQEETSDIPPSSGEEYQSNSRRVSAFAGPTRPGVRQVFENLQEFFPKHNLDEPVIESPIEPSHGPNRARANRVTMRSIKTIAEEQISRGSIDSLQCRRQTRLWDGRLEEIKIP</sequence>
<evidence type="ECO:0000256" key="4">
    <source>
        <dbReference type="ARBA" id="ARBA00022840"/>
    </source>
</evidence>
<dbReference type="PANTHER" id="PTHR48016:SF48">
    <property type="entry name" value="SERINE_THREONINE-PROTEIN KINASE BCK1_SLK1_SSP31"/>
    <property type="match status" value="1"/>
</dbReference>
<evidence type="ECO:0000256" key="1">
    <source>
        <dbReference type="ARBA" id="ARBA00022679"/>
    </source>
</evidence>
<feature type="region of interest" description="Disordered" evidence="6">
    <location>
        <begin position="382"/>
        <end position="409"/>
    </location>
</feature>
<dbReference type="OrthoDB" id="266718at2759"/>
<comment type="caution">
    <text evidence="8">The sequence shown here is derived from an EMBL/GenBank/DDBJ whole genome shotgun (WGS) entry which is preliminary data.</text>
</comment>
<dbReference type="GO" id="GO:0000165">
    <property type="term" value="P:MAPK cascade"/>
    <property type="evidence" value="ECO:0007669"/>
    <property type="project" value="UniProtKB-ARBA"/>
</dbReference>
<dbReference type="Gene3D" id="1.10.510.10">
    <property type="entry name" value="Transferase(Phosphotransferase) domain 1"/>
    <property type="match status" value="1"/>
</dbReference>
<dbReference type="PROSITE" id="PS50011">
    <property type="entry name" value="PROTEIN_KINASE_DOM"/>
    <property type="match status" value="1"/>
</dbReference>
<evidence type="ECO:0000313" key="9">
    <source>
        <dbReference type="Proteomes" id="UP001148786"/>
    </source>
</evidence>
<feature type="region of interest" description="Disordered" evidence="6">
    <location>
        <begin position="600"/>
        <end position="695"/>
    </location>
</feature>
<dbReference type="AlphaFoldDB" id="A0A9W8MYV3"/>
<feature type="domain" description="Protein kinase" evidence="7">
    <location>
        <begin position="99"/>
        <end position="365"/>
    </location>
</feature>
<dbReference type="PROSITE" id="PS00107">
    <property type="entry name" value="PROTEIN_KINASE_ATP"/>
    <property type="match status" value="1"/>
</dbReference>
<feature type="compositionally biased region" description="Polar residues" evidence="6">
    <location>
        <begin position="627"/>
        <end position="647"/>
    </location>
</feature>
<evidence type="ECO:0000256" key="2">
    <source>
        <dbReference type="ARBA" id="ARBA00022741"/>
    </source>
</evidence>
<keyword evidence="3" id="KW-0418">Kinase</keyword>
<proteinExistence type="predicted"/>
<keyword evidence="4 5" id="KW-0067">ATP-binding</keyword>
<dbReference type="PANTHER" id="PTHR48016">
    <property type="entry name" value="MAP KINASE KINASE KINASE SSK2-RELATED-RELATED"/>
    <property type="match status" value="1"/>
</dbReference>
<dbReference type="InterPro" id="IPR017441">
    <property type="entry name" value="Protein_kinase_ATP_BS"/>
</dbReference>
<feature type="compositionally biased region" description="Polar residues" evidence="6">
    <location>
        <begin position="600"/>
        <end position="610"/>
    </location>
</feature>
<evidence type="ECO:0000256" key="3">
    <source>
        <dbReference type="ARBA" id="ARBA00022777"/>
    </source>
</evidence>
<organism evidence="8 9">
    <name type="scientific">Agrocybe chaxingu</name>
    <dbReference type="NCBI Taxonomy" id="84603"/>
    <lineage>
        <taxon>Eukaryota</taxon>
        <taxon>Fungi</taxon>
        <taxon>Dikarya</taxon>
        <taxon>Basidiomycota</taxon>
        <taxon>Agaricomycotina</taxon>
        <taxon>Agaricomycetes</taxon>
        <taxon>Agaricomycetidae</taxon>
        <taxon>Agaricales</taxon>
        <taxon>Agaricineae</taxon>
        <taxon>Strophariaceae</taxon>
        <taxon>Agrocybe</taxon>
    </lineage>
</organism>
<feature type="region of interest" description="Disordered" evidence="6">
    <location>
        <begin position="55"/>
        <end position="102"/>
    </location>
</feature>
<dbReference type="SUPFAM" id="SSF56112">
    <property type="entry name" value="Protein kinase-like (PK-like)"/>
    <property type="match status" value="1"/>
</dbReference>
<evidence type="ECO:0000313" key="8">
    <source>
        <dbReference type="EMBL" id="KAJ3514226.1"/>
    </source>
</evidence>
<protein>
    <recommendedName>
        <fullName evidence="7">Protein kinase domain-containing protein</fullName>
    </recommendedName>
</protein>
<reference evidence="8" key="1">
    <citation type="submission" date="2022-07" db="EMBL/GenBank/DDBJ databases">
        <title>Genome Sequence of Agrocybe chaxingu.</title>
        <authorList>
            <person name="Buettner E."/>
        </authorList>
    </citation>
    <scope>NUCLEOTIDE SEQUENCE</scope>
    <source>
        <strain evidence="8">MP-N11</strain>
    </source>
</reference>
<dbReference type="InterPro" id="IPR000719">
    <property type="entry name" value="Prot_kinase_dom"/>
</dbReference>
<dbReference type="InterPro" id="IPR008271">
    <property type="entry name" value="Ser/Thr_kinase_AS"/>
</dbReference>
<dbReference type="EMBL" id="JANKHO010000155">
    <property type="protein sequence ID" value="KAJ3514226.1"/>
    <property type="molecule type" value="Genomic_DNA"/>
</dbReference>
<dbReference type="PROSITE" id="PS00108">
    <property type="entry name" value="PROTEIN_KINASE_ST"/>
    <property type="match status" value="1"/>
</dbReference>
<feature type="compositionally biased region" description="Basic residues" evidence="6">
    <location>
        <begin position="384"/>
        <end position="393"/>
    </location>
</feature>
<dbReference type="Pfam" id="PF00069">
    <property type="entry name" value="Pkinase"/>
    <property type="match status" value="1"/>
</dbReference>
<dbReference type="GO" id="GO:0004672">
    <property type="term" value="F:protein kinase activity"/>
    <property type="evidence" value="ECO:0007669"/>
    <property type="project" value="InterPro"/>
</dbReference>
<dbReference type="Proteomes" id="UP001148786">
    <property type="component" value="Unassembled WGS sequence"/>
</dbReference>
<feature type="compositionally biased region" description="Low complexity" evidence="6">
    <location>
        <begin position="483"/>
        <end position="500"/>
    </location>
</feature>
<accession>A0A9W8MYV3</accession>
<gene>
    <name evidence="8" type="ORF">NLJ89_g2497</name>
</gene>
<evidence type="ECO:0000256" key="6">
    <source>
        <dbReference type="SAM" id="MobiDB-lite"/>
    </source>
</evidence>
<dbReference type="GO" id="GO:0005524">
    <property type="term" value="F:ATP binding"/>
    <property type="evidence" value="ECO:0007669"/>
    <property type="project" value="UniProtKB-UniRule"/>
</dbReference>
<dbReference type="InterPro" id="IPR050538">
    <property type="entry name" value="MAP_kinase_kinase_kinase"/>
</dbReference>
<keyword evidence="2 5" id="KW-0547">Nucleotide-binding</keyword>
<evidence type="ECO:0000259" key="7">
    <source>
        <dbReference type="PROSITE" id="PS50011"/>
    </source>
</evidence>
<name>A0A9W8MYV3_9AGAR</name>